<protein>
    <submittedName>
        <fullName evidence="2">Uncharacterized protein</fullName>
    </submittedName>
</protein>
<dbReference type="EMBL" id="AP014864">
    <property type="protein sequence ID" value="BAR82325.1"/>
    <property type="molecule type" value="Genomic_DNA"/>
</dbReference>
<evidence type="ECO:0000313" key="3">
    <source>
        <dbReference type="Proteomes" id="UP000055316"/>
    </source>
</evidence>
<dbReference type="RefSeq" id="WP_000387671.1">
    <property type="nucleotide sequence ID" value="NZ_AP014864.1"/>
</dbReference>
<sequence>MEALDLGGLKSNWRAFKELLESKHQDYLTEYYFVFREDDCGDEAYAFTSHTDLDEWLSKKFWEWERYDTRNIEESMNDIFVWKLISESDFKRLSSLYKGARKTGIEIDGERYYRKLIPVSVEPTVVVSTNFY</sequence>
<proteinExistence type="predicted"/>
<dbReference type="EMBL" id="AP014864">
    <property type="protein sequence ID" value="BAR82951.1"/>
    <property type="molecule type" value="Genomic_DNA"/>
</dbReference>
<dbReference type="AlphaFoldDB" id="A0A9W4AAM4"/>
<evidence type="ECO:0000313" key="2">
    <source>
        <dbReference type="EMBL" id="BAR82951.1"/>
    </source>
</evidence>
<evidence type="ECO:0000313" key="1">
    <source>
        <dbReference type="EMBL" id="BAR82325.1"/>
    </source>
</evidence>
<accession>A0A9W4AAM4</accession>
<gene>
    <name evidence="1" type="ORF">KNN_01479</name>
    <name evidence="2" type="ORF">KNN_02105</name>
</gene>
<organism evidence="2 3">
    <name type="scientific">Bacillus thuringiensis subsp. tolworthi</name>
    <dbReference type="NCBI Taxonomy" id="1442"/>
    <lineage>
        <taxon>Bacteria</taxon>
        <taxon>Bacillati</taxon>
        <taxon>Bacillota</taxon>
        <taxon>Bacilli</taxon>
        <taxon>Bacillales</taxon>
        <taxon>Bacillaceae</taxon>
        <taxon>Bacillus</taxon>
        <taxon>Bacillus cereus group</taxon>
    </lineage>
</organism>
<dbReference type="Proteomes" id="UP000055316">
    <property type="component" value="Chromosome"/>
</dbReference>
<name>A0A9W4AAM4_BACTO</name>
<reference evidence="2 3" key="1">
    <citation type="submission" date="2015-05" db="EMBL/GenBank/DDBJ databases">
        <title>Whole genome sequence of Bacillus thuringiensis serovar tolworthi Pasteur Institute Standard strain.</title>
        <authorList>
            <person name="Kanda K."/>
            <person name="Nakashima K."/>
            <person name="Nagano Y."/>
        </authorList>
    </citation>
    <scope>NUCLEOTIDE SEQUENCE [LARGE SCALE GENOMIC DNA]</scope>
    <source>
        <strain evidence="2 3">Pasteur Institute Standard strain</strain>
    </source>
</reference>